<dbReference type="Pfam" id="PF01584">
    <property type="entry name" value="CheW"/>
    <property type="match status" value="1"/>
</dbReference>
<evidence type="ECO:0000256" key="2">
    <source>
        <dbReference type="ARBA" id="ARBA00021483"/>
    </source>
</evidence>
<dbReference type="Proteomes" id="UP000192923">
    <property type="component" value="Unassembled WGS sequence"/>
</dbReference>
<evidence type="ECO:0000256" key="3">
    <source>
        <dbReference type="ARBA" id="ARBA00022490"/>
    </source>
</evidence>
<dbReference type="PANTHER" id="PTHR22617">
    <property type="entry name" value="CHEMOTAXIS SENSOR HISTIDINE KINASE-RELATED"/>
    <property type="match status" value="1"/>
</dbReference>
<gene>
    <name evidence="5" type="ORF">SAMN02949497_1422</name>
</gene>
<reference evidence="5 6" key="1">
    <citation type="submission" date="2016-12" db="EMBL/GenBank/DDBJ databases">
        <authorList>
            <person name="Song W.-J."/>
            <person name="Kurnit D.M."/>
        </authorList>
    </citation>
    <scope>NUCLEOTIDE SEQUENCE [LARGE SCALE GENOMIC DNA]</scope>
    <source>
        <strain evidence="5 6">175</strain>
    </source>
</reference>
<dbReference type="OrthoDB" id="9790406at2"/>
<organism evidence="5 6">
    <name type="scientific">Methylomagnum ishizawai</name>
    <dbReference type="NCBI Taxonomy" id="1760988"/>
    <lineage>
        <taxon>Bacteria</taxon>
        <taxon>Pseudomonadati</taxon>
        <taxon>Pseudomonadota</taxon>
        <taxon>Gammaproteobacteria</taxon>
        <taxon>Methylococcales</taxon>
        <taxon>Methylococcaceae</taxon>
        <taxon>Methylomagnum</taxon>
    </lineage>
</organism>
<dbReference type="Gene3D" id="2.40.50.180">
    <property type="entry name" value="CheA-289, Domain 4"/>
    <property type="match status" value="1"/>
</dbReference>
<dbReference type="PANTHER" id="PTHR22617:SF45">
    <property type="entry name" value="CHEMOTAXIS PROTEIN CHEW"/>
    <property type="match status" value="1"/>
</dbReference>
<dbReference type="SMART" id="SM00260">
    <property type="entry name" value="CheW"/>
    <property type="match status" value="1"/>
</dbReference>
<evidence type="ECO:0000256" key="1">
    <source>
        <dbReference type="ARBA" id="ARBA00004496"/>
    </source>
</evidence>
<feature type="domain" description="CheW-like" evidence="4">
    <location>
        <begin position="15"/>
        <end position="159"/>
    </location>
</feature>
<dbReference type="GO" id="GO:0007165">
    <property type="term" value="P:signal transduction"/>
    <property type="evidence" value="ECO:0007669"/>
    <property type="project" value="InterPro"/>
</dbReference>
<evidence type="ECO:0000259" key="4">
    <source>
        <dbReference type="PROSITE" id="PS50851"/>
    </source>
</evidence>
<dbReference type="AlphaFoldDB" id="A0A1Y6D2A1"/>
<dbReference type="Gene3D" id="2.30.30.40">
    <property type="entry name" value="SH3 Domains"/>
    <property type="match status" value="1"/>
</dbReference>
<evidence type="ECO:0000313" key="5">
    <source>
        <dbReference type="EMBL" id="SMF94115.1"/>
    </source>
</evidence>
<dbReference type="STRING" id="1760988.SAMN02949497_1422"/>
<name>A0A1Y6D2A1_9GAMM</name>
<dbReference type="GO" id="GO:0005829">
    <property type="term" value="C:cytosol"/>
    <property type="evidence" value="ECO:0007669"/>
    <property type="project" value="TreeGrafter"/>
</dbReference>
<accession>A0A1Y6D2A1</accession>
<dbReference type="InterPro" id="IPR036061">
    <property type="entry name" value="CheW-like_dom_sf"/>
</dbReference>
<keyword evidence="6" id="KW-1185">Reference proteome</keyword>
<dbReference type="InterPro" id="IPR002545">
    <property type="entry name" value="CheW-lke_dom"/>
</dbReference>
<dbReference type="RefSeq" id="WP_125468833.1">
    <property type="nucleotide sequence ID" value="NZ_FXAM01000001.1"/>
</dbReference>
<keyword evidence="3" id="KW-0963">Cytoplasm</keyword>
<dbReference type="SUPFAM" id="SSF50341">
    <property type="entry name" value="CheW-like"/>
    <property type="match status" value="1"/>
</dbReference>
<protein>
    <recommendedName>
        <fullName evidence="2">Chemotaxis protein CheW</fullName>
    </recommendedName>
</protein>
<proteinExistence type="predicted"/>
<dbReference type="InterPro" id="IPR039315">
    <property type="entry name" value="CheW"/>
</dbReference>
<comment type="subcellular location">
    <subcellularLocation>
        <location evidence="1">Cytoplasm</location>
    </subcellularLocation>
</comment>
<dbReference type="PROSITE" id="PS50851">
    <property type="entry name" value="CHEW"/>
    <property type="match status" value="1"/>
</dbReference>
<sequence length="167" mass="17984">MNTLVASAGAETGVPSQYLSFELAGEPYAVDILKVREIKGWEPARELPEAPLYIKGVINLRGTILPIMDLRERFGMARGEYTATTVIVILGLESPAGGEQALGIVVDAVSDVLDVRPDAVRPPPALGAAVQMRYLKGILPGERMTMLLNADALLSERDWDGIEVQLA</sequence>
<evidence type="ECO:0000313" key="6">
    <source>
        <dbReference type="Proteomes" id="UP000192923"/>
    </source>
</evidence>
<dbReference type="EMBL" id="FXAM01000001">
    <property type="protein sequence ID" value="SMF94115.1"/>
    <property type="molecule type" value="Genomic_DNA"/>
</dbReference>
<dbReference type="GO" id="GO:0006935">
    <property type="term" value="P:chemotaxis"/>
    <property type="evidence" value="ECO:0007669"/>
    <property type="project" value="InterPro"/>
</dbReference>